<dbReference type="EMBL" id="MU404353">
    <property type="protein sequence ID" value="KAI1613964.1"/>
    <property type="molecule type" value="Genomic_DNA"/>
</dbReference>
<keyword evidence="2" id="KW-1185">Reference proteome</keyword>
<organism evidence="1 2">
    <name type="scientific">Exophiala viscosa</name>
    <dbReference type="NCBI Taxonomy" id="2486360"/>
    <lineage>
        <taxon>Eukaryota</taxon>
        <taxon>Fungi</taxon>
        <taxon>Dikarya</taxon>
        <taxon>Ascomycota</taxon>
        <taxon>Pezizomycotina</taxon>
        <taxon>Eurotiomycetes</taxon>
        <taxon>Chaetothyriomycetidae</taxon>
        <taxon>Chaetothyriales</taxon>
        <taxon>Herpotrichiellaceae</taxon>
        <taxon>Exophiala</taxon>
    </lineage>
</organism>
<gene>
    <name evidence="1" type="ORF">EDD36DRAFT_486722</name>
</gene>
<protein>
    <submittedName>
        <fullName evidence="1">Uncharacterized protein</fullName>
    </submittedName>
</protein>
<evidence type="ECO:0000313" key="2">
    <source>
        <dbReference type="Proteomes" id="UP001203852"/>
    </source>
</evidence>
<dbReference type="Proteomes" id="UP001203852">
    <property type="component" value="Unassembled WGS sequence"/>
</dbReference>
<name>A0AAN6DWI1_9EURO</name>
<evidence type="ECO:0000313" key="1">
    <source>
        <dbReference type="EMBL" id="KAI1613964.1"/>
    </source>
</evidence>
<accession>A0AAN6DWI1</accession>
<comment type="caution">
    <text evidence="1">The sequence shown here is derived from an EMBL/GenBank/DDBJ whole genome shotgun (WGS) entry which is preliminary data.</text>
</comment>
<reference evidence="1" key="1">
    <citation type="journal article" date="2022" name="bioRxiv">
        <title>Deciphering the potential niche of two novel black yeast fungi from a biological soil crust based on their genomes, phenotypes, and melanin regulation.</title>
        <authorList>
            <consortium name="DOE Joint Genome Institute"/>
            <person name="Carr E.C."/>
            <person name="Barton Q."/>
            <person name="Grambo S."/>
            <person name="Sullivan M."/>
            <person name="Renfro C.M."/>
            <person name="Kuo A."/>
            <person name="Pangilinan J."/>
            <person name="Lipzen A."/>
            <person name="Keymanesh K."/>
            <person name="Savage E."/>
            <person name="Barry K."/>
            <person name="Grigoriev I.V."/>
            <person name="Riekhof W.R."/>
            <person name="Harris S.S."/>
        </authorList>
    </citation>
    <scope>NUCLEOTIDE SEQUENCE</scope>
    <source>
        <strain evidence="1">JF 03-4F</strain>
    </source>
</reference>
<sequence>MSEPLFSLGKSLNASTISILRQIGRSLCARFPATSASPNDAGIISFKTRHTLGYIPKAEDHFAAPLPREASKPRNSNYRPAKVQTLVQPTSCVMIPNRRNAWLPHAEGAAPLDIGSSIVSESRYCQAMVLERTHLKHVTDLAVHAVIDVTGLSATSPYHAVGKEHVPTKSGNPYESANKRPYLGLARQNQEVLPDQNDSVIGRKSINHKQCTPFHESPYTSLMPRSFWQTNVMGCRKL</sequence>
<proteinExistence type="predicted"/>
<dbReference type="AlphaFoldDB" id="A0AAN6DWI1"/>